<keyword evidence="1" id="KW-0812">Transmembrane</keyword>
<gene>
    <name evidence="3" type="ORF">H6G59_02675</name>
</gene>
<evidence type="ECO:0000256" key="1">
    <source>
        <dbReference type="SAM" id="Phobius"/>
    </source>
</evidence>
<evidence type="ECO:0000313" key="3">
    <source>
        <dbReference type="EMBL" id="MBD2566817.1"/>
    </source>
</evidence>
<keyword evidence="4" id="KW-1185">Reference proteome</keyword>
<protein>
    <submittedName>
        <fullName evidence="3">YdcF family protein</fullName>
    </submittedName>
</protein>
<evidence type="ECO:0000259" key="2">
    <source>
        <dbReference type="Pfam" id="PF02698"/>
    </source>
</evidence>
<sequence>MKHKFNINLLISLRRRFRKFWSLSKYIVLALCFILISWLTFTTITLISASSQQVDALFVLGGSIRREIYVAQLAKQYPQTPILISHGSPEPCIWLIFQREAADLQHIWLENCANSTFENFCYGIPILRGWGVRKVKLITSGTHVFRAKLMAQIILSAHGIWVEPDVVKEKGIPGNHESWLKTFLDVIRSLLWAILSQIIQPQCSQITKLVDVDMQAWEQRGFQCEYQGGIINRIKN</sequence>
<dbReference type="Proteomes" id="UP000640531">
    <property type="component" value="Unassembled WGS sequence"/>
</dbReference>
<dbReference type="EMBL" id="JACJST010000002">
    <property type="protein sequence ID" value="MBD2566817.1"/>
    <property type="molecule type" value="Genomic_DNA"/>
</dbReference>
<dbReference type="InterPro" id="IPR003848">
    <property type="entry name" value="DUF218"/>
</dbReference>
<dbReference type="RefSeq" id="WP_190711637.1">
    <property type="nucleotide sequence ID" value="NZ_JACJST010000002.1"/>
</dbReference>
<dbReference type="Pfam" id="PF02698">
    <property type="entry name" value="DUF218"/>
    <property type="match status" value="1"/>
</dbReference>
<reference evidence="3 4" key="1">
    <citation type="journal article" date="2020" name="ISME J.">
        <title>Comparative genomics reveals insights into cyanobacterial evolution and habitat adaptation.</title>
        <authorList>
            <person name="Chen M.Y."/>
            <person name="Teng W.K."/>
            <person name="Zhao L."/>
            <person name="Hu C.X."/>
            <person name="Zhou Y.K."/>
            <person name="Han B.P."/>
            <person name="Song L.R."/>
            <person name="Shu W.S."/>
        </authorList>
    </citation>
    <scope>NUCLEOTIDE SEQUENCE [LARGE SCALE GENOMIC DNA]</scope>
    <source>
        <strain evidence="3 4">FACHB-196</strain>
    </source>
</reference>
<keyword evidence="1" id="KW-1133">Transmembrane helix</keyword>
<dbReference type="InterPro" id="IPR014729">
    <property type="entry name" value="Rossmann-like_a/b/a_fold"/>
</dbReference>
<dbReference type="CDD" id="cd06259">
    <property type="entry name" value="YdcF-like"/>
    <property type="match status" value="1"/>
</dbReference>
<evidence type="ECO:0000313" key="4">
    <source>
        <dbReference type="Proteomes" id="UP000640531"/>
    </source>
</evidence>
<feature type="transmembrane region" description="Helical" evidence="1">
    <location>
        <begin position="20"/>
        <end position="41"/>
    </location>
</feature>
<comment type="caution">
    <text evidence="3">The sequence shown here is derived from an EMBL/GenBank/DDBJ whole genome shotgun (WGS) entry which is preliminary data.</text>
</comment>
<organism evidence="3 4">
    <name type="scientific">Anabaena lutea FACHB-196</name>
    <dbReference type="NCBI Taxonomy" id="2692881"/>
    <lineage>
        <taxon>Bacteria</taxon>
        <taxon>Bacillati</taxon>
        <taxon>Cyanobacteriota</taxon>
        <taxon>Cyanophyceae</taxon>
        <taxon>Nostocales</taxon>
        <taxon>Nostocaceae</taxon>
        <taxon>Anabaena</taxon>
    </lineage>
</organism>
<dbReference type="Gene3D" id="3.40.50.620">
    <property type="entry name" value="HUPs"/>
    <property type="match status" value="1"/>
</dbReference>
<proteinExistence type="predicted"/>
<keyword evidence="1" id="KW-0472">Membrane</keyword>
<name>A0ABR8F9C6_9NOST</name>
<accession>A0ABR8F9C6</accession>
<feature type="domain" description="DUF218" evidence="2">
    <location>
        <begin position="55"/>
        <end position="154"/>
    </location>
</feature>